<feature type="compositionally biased region" description="Basic and acidic residues" evidence="2">
    <location>
        <begin position="150"/>
        <end position="167"/>
    </location>
</feature>
<feature type="region of interest" description="Disordered" evidence="2">
    <location>
        <begin position="150"/>
        <end position="180"/>
    </location>
</feature>
<dbReference type="EMBL" id="MFQH01000019">
    <property type="protein sequence ID" value="OGH78007.1"/>
    <property type="molecule type" value="Genomic_DNA"/>
</dbReference>
<protein>
    <submittedName>
        <fullName evidence="3">Uncharacterized protein</fullName>
    </submittedName>
</protein>
<accession>A0A1F6N273</accession>
<organism evidence="3 4">
    <name type="scientific">Candidatus Magasanikbacteria bacterium RIFCSPLOWO2_01_FULL_40_15</name>
    <dbReference type="NCBI Taxonomy" id="1798686"/>
    <lineage>
        <taxon>Bacteria</taxon>
        <taxon>Candidatus Magasanikiibacteriota</taxon>
    </lineage>
</organism>
<feature type="compositionally biased region" description="Acidic residues" evidence="2">
    <location>
        <begin position="168"/>
        <end position="180"/>
    </location>
</feature>
<comment type="caution">
    <text evidence="3">The sequence shown here is derived from an EMBL/GenBank/DDBJ whole genome shotgun (WGS) entry which is preliminary data.</text>
</comment>
<evidence type="ECO:0000313" key="4">
    <source>
        <dbReference type="Proteomes" id="UP000177040"/>
    </source>
</evidence>
<proteinExistence type="predicted"/>
<keyword evidence="1" id="KW-0175">Coiled coil</keyword>
<evidence type="ECO:0000313" key="3">
    <source>
        <dbReference type="EMBL" id="OGH78007.1"/>
    </source>
</evidence>
<evidence type="ECO:0000256" key="1">
    <source>
        <dbReference type="SAM" id="Coils"/>
    </source>
</evidence>
<feature type="coiled-coil region" evidence="1">
    <location>
        <begin position="57"/>
        <end position="84"/>
    </location>
</feature>
<feature type="compositionally biased region" description="Basic and acidic residues" evidence="2">
    <location>
        <begin position="99"/>
        <end position="115"/>
    </location>
</feature>
<dbReference type="Proteomes" id="UP000177040">
    <property type="component" value="Unassembled WGS sequence"/>
</dbReference>
<gene>
    <name evidence="3" type="ORF">A2983_02495</name>
</gene>
<sequence length="180" mass="20628">MNENFERVLNLAQKTNSRLIVFDRTAGKHLVVMGIDEFESLVTEPEKKENIPNDNDADKDHELIQKLNQEIAEWRNKAQKKEAENVIHDFNDLPEEILEEPKSTTEKEAVEKEISEPLNSPAASLLPAASSSWHKFGDVMARYQPAPKMPEIRYEPAETPQAEKTESLDDEPIFFEEPVE</sequence>
<evidence type="ECO:0000256" key="2">
    <source>
        <dbReference type="SAM" id="MobiDB-lite"/>
    </source>
</evidence>
<dbReference type="AlphaFoldDB" id="A0A1F6N273"/>
<name>A0A1F6N273_9BACT</name>
<reference evidence="3 4" key="1">
    <citation type="journal article" date="2016" name="Nat. Commun.">
        <title>Thousands of microbial genomes shed light on interconnected biogeochemical processes in an aquifer system.</title>
        <authorList>
            <person name="Anantharaman K."/>
            <person name="Brown C.T."/>
            <person name="Hug L.A."/>
            <person name="Sharon I."/>
            <person name="Castelle C.J."/>
            <person name="Probst A.J."/>
            <person name="Thomas B.C."/>
            <person name="Singh A."/>
            <person name="Wilkins M.J."/>
            <person name="Karaoz U."/>
            <person name="Brodie E.L."/>
            <person name="Williams K.H."/>
            <person name="Hubbard S.S."/>
            <person name="Banfield J.F."/>
        </authorList>
    </citation>
    <scope>NUCLEOTIDE SEQUENCE [LARGE SCALE GENOMIC DNA]</scope>
</reference>
<feature type="region of interest" description="Disordered" evidence="2">
    <location>
        <begin position="85"/>
        <end position="123"/>
    </location>
</feature>